<sequence length="93" mass="10703">MFYLSSVELGGRTGFPFLDLAVQPEEGSALFWYNLHPDGTFDERVVHAGCPVLLGSKWIATKWIYSDAQMFLRKCSPDSQKGFNPWFYAHYDF</sequence>
<dbReference type="GO" id="GO:0046872">
    <property type="term" value="F:metal ion binding"/>
    <property type="evidence" value="ECO:0007669"/>
    <property type="project" value="UniProtKB-KW"/>
</dbReference>
<proteinExistence type="predicted"/>
<feature type="domain" description="Prolyl 4-hydroxylase alpha subunit Fe(2+) 2OG dioxygenase" evidence="4">
    <location>
        <begin position="2"/>
        <end position="65"/>
    </location>
</feature>
<evidence type="ECO:0000256" key="3">
    <source>
        <dbReference type="ARBA" id="ARBA00023004"/>
    </source>
</evidence>
<evidence type="ECO:0000256" key="1">
    <source>
        <dbReference type="ARBA" id="ARBA00022723"/>
    </source>
</evidence>
<dbReference type="EMBL" id="CAJVCH010000148">
    <property type="protein sequence ID" value="CAG7630832.1"/>
    <property type="molecule type" value="Genomic_DNA"/>
</dbReference>
<dbReference type="InterPro" id="IPR044862">
    <property type="entry name" value="Pro_4_hyd_alph_FE2OG_OXY"/>
</dbReference>
<accession>A0A8J2JKG3</accession>
<keyword evidence="6" id="KW-1185">Reference proteome</keyword>
<dbReference type="Pfam" id="PF13640">
    <property type="entry name" value="2OG-FeII_Oxy_3"/>
    <property type="match status" value="1"/>
</dbReference>
<evidence type="ECO:0000256" key="2">
    <source>
        <dbReference type="ARBA" id="ARBA00022896"/>
    </source>
</evidence>
<dbReference type="InterPro" id="IPR045054">
    <property type="entry name" value="P4HA-like"/>
</dbReference>
<dbReference type="AlphaFoldDB" id="A0A8J2JKG3"/>
<comment type="caution">
    <text evidence="5">The sequence shown here is derived from an EMBL/GenBank/DDBJ whole genome shotgun (WGS) entry which is preliminary data.</text>
</comment>
<evidence type="ECO:0000313" key="6">
    <source>
        <dbReference type="Proteomes" id="UP000708208"/>
    </source>
</evidence>
<keyword evidence="3" id="KW-0408">Iron</keyword>
<dbReference type="PANTHER" id="PTHR10869:SF244">
    <property type="entry name" value="PROLYL 4-HYDROXYLASE SUBUNIT ALPHA-2"/>
    <property type="match status" value="1"/>
</dbReference>
<dbReference type="PANTHER" id="PTHR10869">
    <property type="entry name" value="PROLYL 4-HYDROXYLASE ALPHA SUBUNIT"/>
    <property type="match status" value="1"/>
</dbReference>
<dbReference type="Proteomes" id="UP000708208">
    <property type="component" value="Unassembled WGS sequence"/>
</dbReference>
<dbReference type="GO" id="GO:0004656">
    <property type="term" value="F:procollagen-proline 4-dioxygenase activity"/>
    <property type="evidence" value="ECO:0007669"/>
    <property type="project" value="TreeGrafter"/>
</dbReference>
<evidence type="ECO:0000259" key="4">
    <source>
        <dbReference type="Pfam" id="PF13640"/>
    </source>
</evidence>
<dbReference type="GO" id="GO:0031418">
    <property type="term" value="F:L-ascorbic acid binding"/>
    <property type="evidence" value="ECO:0007669"/>
    <property type="project" value="UniProtKB-KW"/>
</dbReference>
<gene>
    <name evidence="5" type="ORF">AFUS01_LOCUS101</name>
</gene>
<reference evidence="5" key="1">
    <citation type="submission" date="2021-06" db="EMBL/GenBank/DDBJ databases">
        <authorList>
            <person name="Hodson N. C."/>
            <person name="Mongue J. A."/>
            <person name="Jaron S. K."/>
        </authorList>
    </citation>
    <scope>NUCLEOTIDE SEQUENCE</scope>
</reference>
<name>A0A8J2JKG3_9HEXA</name>
<organism evidence="5 6">
    <name type="scientific">Allacma fusca</name>
    <dbReference type="NCBI Taxonomy" id="39272"/>
    <lineage>
        <taxon>Eukaryota</taxon>
        <taxon>Metazoa</taxon>
        <taxon>Ecdysozoa</taxon>
        <taxon>Arthropoda</taxon>
        <taxon>Hexapoda</taxon>
        <taxon>Collembola</taxon>
        <taxon>Symphypleona</taxon>
        <taxon>Sminthuridae</taxon>
        <taxon>Allacma</taxon>
    </lineage>
</organism>
<evidence type="ECO:0000313" key="5">
    <source>
        <dbReference type="EMBL" id="CAG7630832.1"/>
    </source>
</evidence>
<keyword evidence="2" id="KW-0847">Vitamin C</keyword>
<protein>
    <recommendedName>
        <fullName evidence="4">Prolyl 4-hydroxylase alpha subunit Fe(2+) 2OG dioxygenase domain-containing protein</fullName>
    </recommendedName>
</protein>
<dbReference type="GO" id="GO:0005783">
    <property type="term" value="C:endoplasmic reticulum"/>
    <property type="evidence" value="ECO:0007669"/>
    <property type="project" value="TreeGrafter"/>
</dbReference>
<dbReference type="OrthoDB" id="420380at2759"/>
<keyword evidence="1" id="KW-0479">Metal-binding</keyword>